<protein>
    <submittedName>
        <fullName evidence="1">Uncharacterized protein</fullName>
    </submittedName>
</protein>
<gene>
    <name evidence="1" type="ORF">S01H1_81027</name>
</gene>
<proteinExistence type="predicted"/>
<comment type="caution">
    <text evidence="1">The sequence shown here is derived from an EMBL/GenBank/DDBJ whole genome shotgun (WGS) entry which is preliminary data.</text>
</comment>
<dbReference type="EMBL" id="BARS01054786">
    <property type="protein sequence ID" value="GAG51644.1"/>
    <property type="molecule type" value="Genomic_DNA"/>
</dbReference>
<sequence length="137" mass="14972">MVLSLQEGHVVLADDDVVMILTPDIAGSIKLAAWWREHPVSLTLDKSLTKGGDHGLPGFNYDRWAEEGRHKYRETKAEAERAEAVARAFAILRVVEAVAPLRTCVDDEKIAAPLILRVILAAEELAGLHGIDPKGKS</sequence>
<evidence type="ECO:0000313" key="1">
    <source>
        <dbReference type="EMBL" id="GAG51644.1"/>
    </source>
</evidence>
<name>X0Y6W0_9ZZZZ</name>
<accession>X0Y6W0</accession>
<organism evidence="1">
    <name type="scientific">marine sediment metagenome</name>
    <dbReference type="NCBI Taxonomy" id="412755"/>
    <lineage>
        <taxon>unclassified sequences</taxon>
        <taxon>metagenomes</taxon>
        <taxon>ecological metagenomes</taxon>
    </lineage>
</organism>
<reference evidence="1" key="1">
    <citation type="journal article" date="2014" name="Front. Microbiol.">
        <title>High frequency of phylogenetically diverse reductive dehalogenase-homologous genes in deep subseafloor sedimentary metagenomes.</title>
        <authorList>
            <person name="Kawai M."/>
            <person name="Futagami T."/>
            <person name="Toyoda A."/>
            <person name="Takaki Y."/>
            <person name="Nishi S."/>
            <person name="Hori S."/>
            <person name="Arai W."/>
            <person name="Tsubouchi T."/>
            <person name="Morono Y."/>
            <person name="Uchiyama I."/>
            <person name="Ito T."/>
            <person name="Fujiyama A."/>
            <person name="Inagaki F."/>
            <person name="Takami H."/>
        </authorList>
    </citation>
    <scope>NUCLEOTIDE SEQUENCE</scope>
    <source>
        <strain evidence="1">Expedition CK06-06</strain>
    </source>
</reference>
<dbReference type="AlphaFoldDB" id="X0Y6W0"/>